<sequence length="179" mass="20900">MADVREREKIAREIEKSKSIHKKHRALKTGRIEEDIVLDRHFKPLIEPLRLFVDSPGVTKRVLQTSEGRETLRAGLSLLEQKYVEVILRGVQDKESDIYHVYGVYLHKDGLMFGNKRFDVNDTDNIIIDGVQYAGTSGLYELIFKRILDDALYTEDDMHKYKSMLLVTNVHKHIRKVDY</sequence>
<keyword evidence="3" id="KW-1185">Reference proteome</keyword>
<dbReference type="AlphaFoldDB" id="F4W9Y5"/>
<evidence type="ECO:0000313" key="3">
    <source>
        <dbReference type="Proteomes" id="UP000007755"/>
    </source>
</evidence>
<accession>F4W9Y5</accession>
<protein>
    <recommendedName>
        <fullName evidence="1">DUF8207 domain-containing protein</fullName>
    </recommendedName>
</protein>
<dbReference type="PANTHER" id="PTHR35374:SF1">
    <property type="entry name" value="PROTEIN KINASE DOMAIN-CONTAINING PROTEIN"/>
    <property type="match status" value="1"/>
</dbReference>
<dbReference type="OrthoDB" id="7552280at2759"/>
<evidence type="ECO:0000313" key="2">
    <source>
        <dbReference type="EMBL" id="EGI68986.1"/>
    </source>
</evidence>
<dbReference type="Pfam" id="PF26634">
    <property type="entry name" value="DUF8207"/>
    <property type="match status" value="1"/>
</dbReference>
<gene>
    <name evidence="2" type="ORF">G5I_02292</name>
</gene>
<dbReference type="InterPro" id="IPR058520">
    <property type="entry name" value="DUF8207"/>
</dbReference>
<dbReference type="PANTHER" id="PTHR35374">
    <property type="entry name" value="CYCLIN-DEPENDENT KINASE 11A-LIKE"/>
    <property type="match status" value="1"/>
</dbReference>
<organism evidence="3">
    <name type="scientific">Acromyrmex echinatior</name>
    <name type="common">Panamanian leafcutter ant</name>
    <name type="synonym">Acromyrmex octospinosus echinatior</name>
    <dbReference type="NCBI Taxonomy" id="103372"/>
    <lineage>
        <taxon>Eukaryota</taxon>
        <taxon>Metazoa</taxon>
        <taxon>Ecdysozoa</taxon>
        <taxon>Arthropoda</taxon>
        <taxon>Hexapoda</taxon>
        <taxon>Insecta</taxon>
        <taxon>Pterygota</taxon>
        <taxon>Neoptera</taxon>
        <taxon>Endopterygota</taxon>
        <taxon>Hymenoptera</taxon>
        <taxon>Apocrita</taxon>
        <taxon>Aculeata</taxon>
        <taxon>Formicoidea</taxon>
        <taxon>Formicidae</taxon>
        <taxon>Myrmicinae</taxon>
        <taxon>Acromyrmex</taxon>
    </lineage>
</organism>
<proteinExistence type="predicted"/>
<name>F4W9Y5_ACREC</name>
<evidence type="ECO:0000259" key="1">
    <source>
        <dbReference type="Pfam" id="PF26634"/>
    </source>
</evidence>
<dbReference type="eggNOG" id="ENOG502TBTP">
    <property type="taxonomic scope" value="Eukaryota"/>
</dbReference>
<dbReference type="InParanoid" id="F4W9Y5"/>
<dbReference type="EMBL" id="GL888034">
    <property type="protein sequence ID" value="EGI68986.1"/>
    <property type="molecule type" value="Genomic_DNA"/>
</dbReference>
<feature type="domain" description="DUF8207" evidence="1">
    <location>
        <begin position="99"/>
        <end position="173"/>
    </location>
</feature>
<dbReference type="Proteomes" id="UP000007755">
    <property type="component" value="Unassembled WGS sequence"/>
</dbReference>
<reference evidence="2" key="1">
    <citation type="submission" date="2011-02" db="EMBL/GenBank/DDBJ databases">
        <title>The genome of the leaf-cutting ant Acromyrmex echinatior suggests key adaptations to social evolution and fungus farming.</title>
        <authorList>
            <person name="Nygaard S."/>
            <person name="Zhang G."/>
        </authorList>
    </citation>
    <scope>NUCLEOTIDE SEQUENCE</scope>
</reference>